<feature type="chain" id="PRO_5013071586" evidence="1">
    <location>
        <begin position="29"/>
        <end position="310"/>
    </location>
</feature>
<evidence type="ECO:0000256" key="1">
    <source>
        <dbReference type="SAM" id="SignalP"/>
    </source>
</evidence>
<dbReference type="InterPro" id="IPR029052">
    <property type="entry name" value="Metallo-depent_PP-like"/>
</dbReference>
<dbReference type="Proteomes" id="UP000192738">
    <property type="component" value="Unassembled WGS sequence"/>
</dbReference>
<dbReference type="EMBL" id="FWXI01000020">
    <property type="protein sequence ID" value="SMD04302.1"/>
    <property type="molecule type" value="Genomic_DNA"/>
</dbReference>
<organism evidence="2 3">
    <name type="scientific">Sporomusa malonica</name>
    <dbReference type="NCBI Taxonomy" id="112901"/>
    <lineage>
        <taxon>Bacteria</taxon>
        <taxon>Bacillati</taxon>
        <taxon>Bacillota</taxon>
        <taxon>Negativicutes</taxon>
        <taxon>Selenomonadales</taxon>
        <taxon>Sporomusaceae</taxon>
        <taxon>Sporomusa</taxon>
    </lineage>
</organism>
<dbReference type="PANTHER" id="PTHR11575:SF24">
    <property type="entry name" value="5'-NUCLEOTIDASE"/>
    <property type="match status" value="1"/>
</dbReference>
<accession>A0A1W2E4H6</accession>
<sequence>MQKSCKQLLRLAALALAVIWCLPTITQAAPKQPAAPPAPVKVTVLATAGLNGHIINWDYNLPGSADFGLVKISSLVKKERQGNPYTLLVDAGNTLSGTPLTRYFATEPSKLPIPMIAMYNYLDYDALVLGEGEFAYGPDYLSKALAAAKFPALAANVHSSGSLGSAIKPYTIKEFEVGKDKKKEKIRIGIIGVSAASPDSTPQNYTGLKFSDQTAAINATVKKLNNKVDAVIIVKNNGLEVNGVMAASPGKFGSSLSRTELTFEKINKKWMLKQTETTSIYAVVAPVDKAMADAAWPYHDATLQHISKRP</sequence>
<dbReference type="GO" id="GO:0009166">
    <property type="term" value="P:nucleotide catabolic process"/>
    <property type="evidence" value="ECO:0007669"/>
    <property type="project" value="InterPro"/>
</dbReference>
<proteinExistence type="predicted"/>
<keyword evidence="3" id="KW-1185">Reference proteome</keyword>
<dbReference type="PANTHER" id="PTHR11575">
    <property type="entry name" value="5'-NUCLEOTIDASE-RELATED"/>
    <property type="match status" value="1"/>
</dbReference>
<evidence type="ECO:0000313" key="2">
    <source>
        <dbReference type="EMBL" id="SMD04302.1"/>
    </source>
</evidence>
<dbReference type="GO" id="GO:0016787">
    <property type="term" value="F:hydrolase activity"/>
    <property type="evidence" value="ECO:0007669"/>
    <property type="project" value="InterPro"/>
</dbReference>
<keyword evidence="1" id="KW-0732">Signal</keyword>
<protein>
    <submittedName>
        <fullName evidence="2">2',3'-cyclic-nucleotide 2'-phosphodiesterase / 3'-nucleotidase</fullName>
    </submittedName>
</protein>
<dbReference type="STRING" id="112901.SAMN04488500_12038"/>
<dbReference type="GO" id="GO:0030288">
    <property type="term" value="C:outer membrane-bounded periplasmic space"/>
    <property type="evidence" value="ECO:0007669"/>
    <property type="project" value="TreeGrafter"/>
</dbReference>
<gene>
    <name evidence="2" type="ORF">SAMN04488500_12038</name>
</gene>
<dbReference type="AlphaFoldDB" id="A0A1W2E4H6"/>
<feature type="signal peptide" evidence="1">
    <location>
        <begin position="1"/>
        <end position="28"/>
    </location>
</feature>
<evidence type="ECO:0000313" key="3">
    <source>
        <dbReference type="Proteomes" id="UP000192738"/>
    </source>
</evidence>
<dbReference type="Gene3D" id="3.60.21.10">
    <property type="match status" value="1"/>
</dbReference>
<dbReference type="RefSeq" id="WP_084577514.1">
    <property type="nucleotide sequence ID" value="NZ_CP155572.1"/>
</dbReference>
<dbReference type="InterPro" id="IPR006179">
    <property type="entry name" value="5_nucleotidase/apyrase"/>
</dbReference>
<reference evidence="2 3" key="1">
    <citation type="submission" date="2017-04" db="EMBL/GenBank/DDBJ databases">
        <authorList>
            <person name="Afonso C.L."/>
            <person name="Miller P.J."/>
            <person name="Scott M.A."/>
            <person name="Spackman E."/>
            <person name="Goraichik I."/>
            <person name="Dimitrov K.M."/>
            <person name="Suarez D.L."/>
            <person name="Swayne D.E."/>
        </authorList>
    </citation>
    <scope>NUCLEOTIDE SEQUENCE [LARGE SCALE GENOMIC DNA]</scope>
    <source>
        <strain evidence="2 3">DSM 5090</strain>
    </source>
</reference>
<dbReference type="SUPFAM" id="SSF56300">
    <property type="entry name" value="Metallo-dependent phosphatases"/>
    <property type="match status" value="1"/>
</dbReference>
<dbReference type="OrthoDB" id="9775118at2"/>
<name>A0A1W2E4H6_9FIRM</name>